<proteinExistence type="inferred from homology"/>
<dbReference type="Pfam" id="PF14322">
    <property type="entry name" value="SusD-like_3"/>
    <property type="match status" value="1"/>
</dbReference>
<dbReference type="Proteomes" id="UP000820977">
    <property type="component" value="Unassembled WGS sequence"/>
</dbReference>
<feature type="chain" id="PRO_5046168349" evidence="6">
    <location>
        <begin position="24"/>
        <end position="738"/>
    </location>
</feature>
<accession>A0ABX2B696</accession>
<evidence type="ECO:0000256" key="4">
    <source>
        <dbReference type="ARBA" id="ARBA00023136"/>
    </source>
</evidence>
<comment type="caution">
    <text evidence="9">The sequence shown here is derived from an EMBL/GenBank/DDBJ whole genome shotgun (WGS) entry which is preliminary data.</text>
</comment>
<evidence type="ECO:0000259" key="7">
    <source>
        <dbReference type="Pfam" id="PF07980"/>
    </source>
</evidence>
<comment type="subcellular location">
    <subcellularLocation>
        <location evidence="1">Cell outer membrane</location>
    </subcellularLocation>
</comment>
<dbReference type="Pfam" id="PF07980">
    <property type="entry name" value="SusD_RagB"/>
    <property type="match status" value="1"/>
</dbReference>
<dbReference type="Gene3D" id="1.25.40.390">
    <property type="match status" value="1"/>
</dbReference>
<evidence type="ECO:0000313" key="9">
    <source>
        <dbReference type="EMBL" id="NPE25897.1"/>
    </source>
</evidence>
<feature type="domain" description="RagB/SusD" evidence="7">
    <location>
        <begin position="301"/>
        <end position="721"/>
    </location>
</feature>
<keyword evidence="3 6" id="KW-0732">Signal</keyword>
<comment type="similarity">
    <text evidence="2">Belongs to the SusD family.</text>
</comment>
<name>A0ABX2B696_9BACT</name>
<evidence type="ECO:0000256" key="5">
    <source>
        <dbReference type="ARBA" id="ARBA00023237"/>
    </source>
</evidence>
<feature type="signal peptide" evidence="6">
    <location>
        <begin position="1"/>
        <end position="23"/>
    </location>
</feature>
<keyword evidence="5" id="KW-0998">Cell outer membrane</keyword>
<evidence type="ECO:0000259" key="8">
    <source>
        <dbReference type="Pfam" id="PF14322"/>
    </source>
</evidence>
<sequence length="738" mass="82617">MKYRNIKFVGVAMLAAVAMTSCSDSFLEEKQNFEQVGSEVYNDIEGVAGRVNDVYQWCLPTPNSRQLWKQPQNGLSDDESKSTEEFSGFGCFVNPQNPMQAEVGNVPDYFQGQANNIVQSVWGRVRNINDVIAGISGGTLDQATKDKYLGQVYFFRAWCYYLMFKWYGGVPVIDKVVPIEASSFTPRSTSKATYEFICNDLDKAVELLLPYTSDGGWTKAEDYGRVTAGTAMAVKGRMMLLWASPLFNRANDEQRWRDAYEYINQSMTVMAQCGHGLYGEGNPGTNASTWANMFTTTERNPEAVFIQINNNVADGGAPDYSRNNNWENAVRPSNTMGGGGVIPSAMLVDLFPMSDGKVPESAGTYTKLEKSGKIYDPELPFMDRDPRFYRTFAFPGVRWAFQGDPTSDQNYNPYKGGDYILWNYMWYENADDAGNVEGKSYGADNLFTNGKGFYVRKRSDDADVNKSPCYIFENTGRSFKRNAAPYIEIRYTEVMLNLAEAACGAGHLDVAVDMLQKIRARVGYTADNNYGLPANLLTDQAACMSAILYERQIEFAYEGKRFDDMRRWMLFDGGAVTVDGAPASWTLTGWGGNTCTWLGVKPMNDQRRENLEFRLKEPYAVGATKQGPRTEVDPLLSGKTPALTVAQRDAYAIDLRKDITVEQERLKEFYDTYLVRKLKKGDARTSDKIDLFVKYQPYYYFMGISSGALGNNAGIEQTIGWADTNRGNAAGTFDPLAE</sequence>
<feature type="domain" description="SusD-like N-terminal" evidence="8">
    <location>
        <begin position="105"/>
        <end position="208"/>
    </location>
</feature>
<evidence type="ECO:0000313" key="10">
    <source>
        <dbReference type="Proteomes" id="UP000820977"/>
    </source>
</evidence>
<protein>
    <submittedName>
        <fullName evidence="9">RagB/SusD family nutrient uptake outer membrane protein</fullName>
    </submittedName>
</protein>
<dbReference type="InterPro" id="IPR012944">
    <property type="entry name" value="SusD_RagB_dom"/>
</dbReference>
<organism evidence="9 10">
    <name type="scientific">Xylanibacter caecicola</name>
    <dbReference type="NCBI Taxonomy" id="2736294"/>
    <lineage>
        <taxon>Bacteria</taxon>
        <taxon>Pseudomonadati</taxon>
        <taxon>Bacteroidota</taxon>
        <taxon>Bacteroidia</taxon>
        <taxon>Bacteroidales</taxon>
        <taxon>Prevotellaceae</taxon>
        <taxon>Xylanibacter</taxon>
    </lineage>
</organism>
<evidence type="ECO:0000256" key="6">
    <source>
        <dbReference type="SAM" id="SignalP"/>
    </source>
</evidence>
<keyword evidence="4" id="KW-0472">Membrane</keyword>
<evidence type="ECO:0000256" key="3">
    <source>
        <dbReference type="ARBA" id="ARBA00022729"/>
    </source>
</evidence>
<dbReference type="PROSITE" id="PS51257">
    <property type="entry name" value="PROKAR_LIPOPROTEIN"/>
    <property type="match status" value="1"/>
</dbReference>
<dbReference type="InterPro" id="IPR033985">
    <property type="entry name" value="SusD-like_N"/>
</dbReference>
<dbReference type="EMBL" id="JABKKJ010000020">
    <property type="protein sequence ID" value="NPE25897.1"/>
    <property type="molecule type" value="Genomic_DNA"/>
</dbReference>
<evidence type="ECO:0000256" key="1">
    <source>
        <dbReference type="ARBA" id="ARBA00004442"/>
    </source>
</evidence>
<keyword evidence="10" id="KW-1185">Reference proteome</keyword>
<dbReference type="InterPro" id="IPR011990">
    <property type="entry name" value="TPR-like_helical_dom_sf"/>
</dbReference>
<evidence type="ECO:0000256" key="2">
    <source>
        <dbReference type="ARBA" id="ARBA00006275"/>
    </source>
</evidence>
<gene>
    <name evidence="9" type="ORF">HPS54_10270</name>
</gene>
<dbReference type="RefSeq" id="WP_172345362.1">
    <property type="nucleotide sequence ID" value="NZ_JABKKJ010000020.1"/>
</dbReference>
<reference evidence="9 10" key="1">
    <citation type="submission" date="2020-05" db="EMBL/GenBank/DDBJ databases">
        <title>Distinct polysaccharide utilization as determinants for interspecies competition between intestinal Prevotella spp.</title>
        <authorList>
            <person name="Galvez E.J.C."/>
            <person name="Iljazovic A."/>
            <person name="Strowig T."/>
        </authorList>
    </citation>
    <scope>NUCLEOTIDE SEQUENCE [LARGE SCALE GENOMIC DNA]</scope>
    <source>
        <strain evidence="9 10">PCHR</strain>
    </source>
</reference>
<dbReference type="SUPFAM" id="SSF48452">
    <property type="entry name" value="TPR-like"/>
    <property type="match status" value="1"/>
</dbReference>